<dbReference type="InterPro" id="IPR013154">
    <property type="entry name" value="ADH-like_N"/>
</dbReference>
<organism evidence="2 3">
    <name type="scientific">Crossiella cryophila</name>
    <dbReference type="NCBI Taxonomy" id="43355"/>
    <lineage>
        <taxon>Bacteria</taxon>
        <taxon>Bacillati</taxon>
        <taxon>Actinomycetota</taxon>
        <taxon>Actinomycetes</taxon>
        <taxon>Pseudonocardiales</taxon>
        <taxon>Pseudonocardiaceae</taxon>
        <taxon>Crossiella</taxon>
    </lineage>
</organism>
<sequence length="322" mass="34100">MKAIAQDRYGSTDVLAFQDIPVPTPKDGEVLLRVRAAGVDPGVWHLMTGQPYLLRLMGFGLRRPKVAVRGRDVAGVVEAVGPGVTGFQPGDAVFGTAEGSFAEYVCARADRLAAKPANLTFEQAAAMPISAGSALQGLRDAGRIRAGQHVLITGAGGGVGSFAVQLAKEFCAQVTAVCGPERVELVRSLGADRVIDRSRQDFVDGTRYDLILDNSGLCALAHLRRALTPTGTLVIVGGEGSGRWFGGIDRVLRAALWSPLLKQNLRGLFTTERATDFALLGELAEEGKLTPALDRTFPLAETAAAIRYLHEGKARGKVVISV</sequence>
<protein>
    <submittedName>
        <fullName evidence="2">NADPH:quinone reductase-like Zn-dependent oxidoreductase</fullName>
    </submittedName>
</protein>
<keyword evidence="3" id="KW-1185">Reference proteome</keyword>
<evidence type="ECO:0000313" key="2">
    <source>
        <dbReference type="EMBL" id="MBB4675585.1"/>
    </source>
</evidence>
<proteinExistence type="predicted"/>
<dbReference type="CDD" id="cd08267">
    <property type="entry name" value="MDR1"/>
    <property type="match status" value="1"/>
</dbReference>
<gene>
    <name evidence="2" type="ORF">HNR67_001703</name>
</gene>
<dbReference type="InterPro" id="IPR020843">
    <property type="entry name" value="ER"/>
</dbReference>
<dbReference type="GO" id="GO:0008270">
    <property type="term" value="F:zinc ion binding"/>
    <property type="evidence" value="ECO:0007669"/>
    <property type="project" value="InterPro"/>
</dbReference>
<dbReference type="InterPro" id="IPR036291">
    <property type="entry name" value="NAD(P)-bd_dom_sf"/>
</dbReference>
<dbReference type="SUPFAM" id="SSF50129">
    <property type="entry name" value="GroES-like"/>
    <property type="match status" value="1"/>
</dbReference>
<dbReference type="RefSeq" id="WP_185001540.1">
    <property type="nucleotide sequence ID" value="NZ_BAAAUI010000031.1"/>
</dbReference>
<dbReference type="Gene3D" id="3.90.180.10">
    <property type="entry name" value="Medium-chain alcohol dehydrogenases, catalytic domain"/>
    <property type="match status" value="1"/>
</dbReference>
<evidence type="ECO:0000313" key="3">
    <source>
        <dbReference type="Proteomes" id="UP000533598"/>
    </source>
</evidence>
<name>A0A7W7C6T5_9PSEU</name>
<dbReference type="EMBL" id="JACHMH010000001">
    <property type="protein sequence ID" value="MBB4675585.1"/>
    <property type="molecule type" value="Genomic_DNA"/>
</dbReference>
<dbReference type="Gene3D" id="3.40.50.720">
    <property type="entry name" value="NAD(P)-binding Rossmann-like Domain"/>
    <property type="match status" value="1"/>
</dbReference>
<feature type="domain" description="Enoyl reductase (ER)" evidence="1">
    <location>
        <begin position="10"/>
        <end position="320"/>
    </location>
</feature>
<dbReference type="PROSITE" id="PS01162">
    <property type="entry name" value="QOR_ZETA_CRYSTAL"/>
    <property type="match status" value="1"/>
</dbReference>
<dbReference type="SMART" id="SM00829">
    <property type="entry name" value="PKS_ER"/>
    <property type="match status" value="1"/>
</dbReference>
<comment type="caution">
    <text evidence="2">The sequence shown here is derived from an EMBL/GenBank/DDBJ whole genome shotgun (WGS) entry which is preliminary data.</text>
</comment>
<dbReference type="GO" id="GO:0016491">
    <property type="term" value="F:oxidoreductase activity"/>
    <property type="evidence" value="ECO:0007669"/>
    <property type="project" value="InterPro"/>
</dbReference>
<accession>A0A7W7C6T5</accession>
<reference evidence="2 3" key="1">
    <citation type="submission" date="2020-08" db="EMBL/GenBank/DDBJ databases">
        <title>Sequencing the genomes of 1000 actinobacteria strains.</title>
        <authorList>
            <person name="Klenk H.-P."/>
        </authorList>
    </citation>
    <scope>NUCLEOTIDE SEQUENCE [LARGE SCALE GENOMIC DNA]</scope>
    <source>
        <strain evidence="2 3">DSM 44230</strain>
    </source>
</reference>
<dbReference type="InterPro" id="IPR011032">
    <property type="entry name" value="GroES-like_sf"/>
</dbReference>
<dbReference type="Pfam" id="PF08240">
    <property type="entry name" value="ADH_N"/>
    <property type="match status" value="1"/>
</dbReference>
<dbReference type="InterPro" id="IPR002364">
    <property type="entry name" value="Quin_OxRdtase/zeta-crystal_CS"/>
</dbReference>
<evidence type="ECO:0000259" key="1">
    <source>
        <dbReference type="SMART" id="SM00829"/>
    </source>
</evidence>
<dbReference type="Pfam" id="PF13602">
    <property type="entry name" value="ADH_zinc_N_2"/>
    <property type="match status" value="1"/>
</dbReference>
<dbReference type="PANTHER" id="PTHR44013">
    <property type="entry name" value="ZINC-TYPE ALCOHOL DEHYDROGENASE-LIKE PROTEIN C16A3.02C"/>
    <property type="match status" value="1"/>
</dbReference>
<dbReference type="InterPro" id="IPR052733">
    <property type="entry name" value="Chloroplast_QOR"/>
</dbReference>
<dbReference type="Proteomes" id="UP000533598">
    <property type="component" value="Unassembled WGS sequence"/>
</dbReference>
<dbReference type="PANTHER" id="PTHR44013:SF1">
    <property type="entry name" value="ZINC-TYPE ALCOHOL DEHYDROGENASE-LIKE PROTEIN C16A3.02C"/>
    <property type="match status" value="1"/>
</dbReference>
<dbReference type="AlphaFoldDB" id="A0A7W7C6T5"/>
<dbReference type="SUPFAM" id="SSF51735">
    <property type="entry name" value="NAD(P)-binding Rossmann-fold domains"/>
    <property type="match status" value="1"/>
</dbReference>